<name>A0A1G8MLE2_9MICC</name>
<organism evidence="2 3">
    <name type="scientific">Arthrobacter subterraneus</name>
    <dbReference type="NCBI Taxonomy" id="335973"/>
    <lineage>
        <taxon>Bacteria</taxon>
        <taxon>Bacillati</taxon>
        <taxon>Actinomycetota</taxon>
        <taxon>Actinomycetes</taxon>
        <taxon>Micrococcales</taxon>
        <taxon>Micrococcaceae</taxon>
        <taxon>Arthrobacter</taxon>
    </lineage>
</organism>
<accession>A0A1G8MLE2</accession>
<protein>
    <submittedName>
        <fullName evidence="2">Uncharacterized protein</fullName>
    </submittedName>
</protein>
<keyword evidence="1" id="KW-0812">Transmembrane</keyword>
<keyword evidence="3" id="KW-1185">Reference proteome</keyword>
<reference evidence="2 3" key="1">
    <citation type="submission" date="2016-10" db="EMBL/GenBank/DDBJ databases">
        <authorList>
            <person name="de Groot N.N."/>
        </authorList>
    </citation>
    <scope>NUCLEOTIDE SEQUENCE [LARGE SCALE GENOMIC DNA]</scope>
    <source>
        <strain evidence="2 3">NP_1H</strain>
    </source>
</reference>
<evidence type="ECO:0000313" key="3">
    <source>
        <dbReference type="Proteomes" id="UP000199258"/>
    </source>
</evidence>
<keyword evidence="1" id="KW-1133">Transmembrane helix</keyword>
<keyword evidence="1" id="KW-0472">Membrane</keyword>
<gene>
    <name evidence="2" type="ORF">SAMN04488693_11848</name>
</gene>
<dbReference type="EMBL" id="FNDT01000018">
    <property type="protein sequence ID" value="SDI68666.1"/>
    <property type="molecule type" value="Genomic_DNA"/>
</dbReference>
<proteinExistence type="predicted"/>
<evidence type="ECO:0000313" key="2">
    <source>
        <dbReference type="EMBL" id="SDI68666.1"/>
    </source>
</evidence>
<feature type="transmembrane region" description="Helical" evidence="1">
    <location>
        <begin position="12"/>
        <end position="31"/>
    </location>
</feature>
<dbReference type="Proteomes" id="UP000199258">
    <property type="component" value="Unassembled WGS sequence"/>
</dbReference>
<evidence type="ECO:0000256" key="1">
    <source>
        <dbReference type="SAM" id="Phobius"/>
    </source>
</evidence>
<sequence length="32" mass="3548">MTFINKYRAPIVWLVVIAMVASIGAGFFATIF</sequence>
<dbReference type="AlphaFoldDB" id="A0A1G8MLE2"/>
<dbReference type="STRING" id="335973.SAMN04488693_11848"/>